<accession>A0AAW1QBT2</accession>
<feature type="signal peptide" evidence="1">
    <location>
        <begin position="1"/>
        <end position="21"/>
    </location>
</feature>
<sequence>MVRGYCAVFMAACAVMGLSLADYHLHDAWKANIEAQQEALETRQDAADKRRQTSITCAEAYQEQGRSYLQDAAELQLDDLLVPLNPEHARQHAAITAGPLQAARRGSGVQTVQEMMMQMAMDILALTRLPGREYFDTSQTGLSILPPGRCAKPDLAGCEGEACASNVSIISEAKPSLDSHTDDCEAAYQVVQRALQLSGQQSQRTKWVFASVGCDSIRIFKIHTAHKYVKSLAVTLTLPLSASAASSGLTALLRLHSTPADRLGWLPHTAFLPGDLQLDGEPVQEMHTNTLSESATLADFLTLWPQEGHDAKLTFSIQYVAMARLADGHTPPTLETELESVMYWPQETSSTGSMQTPT</sequence>
<feature type="chain" id="PRO_5044013526" evidence="1">
    <location>
        <begin position="22"/>
        <end position="358"/>
    </location>
</feature>
<protein>
    <submittedName>
        <fullName evidence="2">Uncharacterized protein</fullName>
    </submittedName>
</protein>
<evidence type="ECO:0000256" key="1">
    <source>
        <dbReference type="SAM" id="SignalP"/>
    </source>
</evidence>
<keyword evidence="3" id="KW-1185">Reference proteome</keyword>
<dbReference type="EMBL" id="JALJOS010000053">
    <property type="protein sequence ID" value="KAK9818893.1"/>
    <property type="molecule type" value="Genomic_DNA"/>
</dbReference>
<evidence type="ECO:0000313" key="2">
    <source>
        <dbReference type="EMBL" id="KAK9818893.1"/>
    </source>
</evidence>
<proteinExistence type="predicted"/>
<comment type="caution">
    <text evidence="2">The sequence shown here is derived from an EMBL/GenBank/DDBJ whole genome shotgun (WGS) entry which is preliminary data.</text>
</comment>
<reference evidence="2 3" key="1">
    <citation type="journal article" date="2024" name="Nat. Commun.">
        <title>Phylogenomics reveals the evolutionary origins of lichenization in chlorophyte algae.</title>
        <authorList>
            <person name="Puginier C."/>
            <person name="Libourel C."/>
            <person name="Otte J."/>
            <person name="Skaloud P."/>
            <person name="Haon M."/>
            <person name="Grisel S."/>
            <person name="Petersen M."/>
            <person name="Berrin J.G."/>
            <person name="Delaux P.M."/>
            <person name="Dal Grande F."/>
            <person name="Keller J."/>
        </authorList>
    </citation>
    <scope>NUCLEOTIDE SEQUENCE [LARGE SCALE GENOMIC DNA]</scope>
    <source>
        <strain evidence="2 3">SAG 2145</strain>
    </source>
</reference>
<dbReference type="Proteomes" id="UP001438707">
    <property type="component" value="Unassembled WGS sequence"/>
</dbReference>
<keyword evidence="1" id="KW-0732">Signal</keyword>
<gene>
    <name evidence="2" type="ORF">WJX74_008424</name>
</gene>
<name>A0AAW1QBT2_9CHLO</name>
<organism evidence="2 3">
    <name type="scientific">Apatococcus lobatus</name>
    <dbReference type="NCBI Taxonomy" id="904363"/>
    <lineage>
        <taxon>Eukaryota</taxon>
        <taxon>Viridiplantae</taxon>
        <taxon>Chlorophyta</taxon>
        <taxon>core chlorophytes</taxon>
        <taxon>Trebouxiophyceae</taxon>
        <taxon>Chlorellales</taxon>
        <taxon>Chlorellaceae</taxon>
        <taxon>Apatococcus</taxon>
    </lineage>
</organism>
<evidence type="ECO:0000313" key="3">
    <source>
        <dbReference type="Proteomes" id="UP001438707"/>
    </source>
</evidence>
<dbReference type="AlphaFoldDB" id="A0AAW1QBT2"/>